<dbReference type="Pfam" id="PF00561">
    <property type="entry name" value="Abhydrolase_1"/>
    <property type="match status" value="1"/>
</dbReference>
<sequence length="264" mass="29517">MKTISINNKKLAYTVHGSGAPVMLLHGFAEDHEVWANQVAVLEKNYTVIIPDLPGSGGSDKLDEISMETMAETVKSILENEKIGQAVVIGHSMGGYIALAFAEKYPQFLKGLGLFHSTAFPDTEEKKETRRKGIEFIKKNGAYLFIKQTTPNLFTENYKLKNSDKVVTFIEHLKDFEAESLIAYYYAMIARPDRTLVLKNFSKPVLLIIGKNDIAVPYKDSLALSHLSSTTYVTILEHSAHMGMMEEISKSNEALESYLQGIFK</sequence>
<reference evidence="3 4" key="1">
    <citation type="submission" date="2023-05" db="EMBL/GenBank/DDBJ databases">
        <title>Genome sequence of Pinibacter sp. MAH-24.</title>
        <authorList>
            <person name="Huq M.A."/>
        </authorList>
    </citation>
    <scope>NUCLEOTIDE SEQUENCE [LARGE SCALE GENOMIC DNA]</scope>
    <source>
        <strain evidence="3 4">MAH-24</strain>
    </source>
</reference>
<feature type="domain" description="AB hydrolase-1" evidence="2">
    <location>
        <begin position="21"/>
        <end position="128"/>
    </location>
</feature>
<accession>A0ABT6RBU3</accession>
<name>A0ABT6RBU3_9BACT</name>
<evidence type="ECO:0000313" key="4">
    <source>
        <dbReference type="Proteomes" id="UP001226434"/>
    </source>
</evidence>
<dbReference type="InterPro" id="IPR000073">
    <property type="entry name" value="AB_hydrolase_1"/>
</dbReference>
<comment type="caution">
    <text evidence="3">The sequence shown here is derived from an EMBL/GenBank/DDBJ whole genome shotgun (WGS) entry which is preliminary data.</text>
</comment>
<dbReference type="PANTHER" id="PTHR43798">
    <property type="entry name" value="MONOACYLGLYCEROL LIPASE"/>
    <property type="match status" value="1"/>
</dbReference>
<evidence type="ECO:0000256" key="1">
    <source>
        <dbReference type="ARBA" id="ARBA00022801"/>
    </source>
</evidence>
<organism evidence="3 4">
    <name type="scientific">Pinibacter soli</name>
    <dbReference type="NCBI Taxonomy" id="3044211"/>
    <lineage>
        <taxon>Bacteria</taxon>
        <taxon>Pseudomonadati</taxon>
        <taxon>Bacteroidota</taxon>
        <taxon>Chitinophagia</taxon>
        <taxon>Chitinophagales</taxon>
        <taxon>Chitinophagaceae</taxon>
        <taxon>Pinibacter</taxon>
    </lineage>
</organism>
<evidence type="ECO:0000259" key="2">
    <source>
        <dbReference type="Pfam" id="PF00561"/>
    </source>
</evidence>
<keyword evidence="4" id="KW-1185">Reference proteome</keyword>
<dbReference type="SUPFAM" id="SSF53474">
    <property type="entry name" value="alpha/beta-Hydrolases"/>
    <property type="match status" value="1"/>
</dbReference>
<evidence type="ECO:0000313" key="3">
    <source>
        <dbReference type="EMBL" id="MDI3320034.1"/>
    </source>
</evidence>
<dbReference type="Gene3D" id="3.40.50.1820">
    <property type="entry name" value="alpha/beta hydrolase"/>
    <property type="match status" value="1"/>
</dbReference>
<gene>
    <name evidence="3" type="ORF">QJ048_09645</name>
</gene>
<dbReference type="InterPro" id="IPR029058">
    <property type="entry name" value="AB_hydrolase_fold"/>
</dbReference>
<dbReference type="InterPro" id="IPR050266">
    <property type="entry name" value="AB_hydrolase_sf"/>
</dbReference>
<dbReference type="PANTHER" id="PTHR43798:SF31">
    <property type="entry name" value="AB HYDROLASE SUPERFAMILY PROTEIN YCLE"/>
    <property type="match status" value="1"/>
</dbReference>
<dbReference type="Proteomes" id="UP001226434">
    <property type="component" value="Unassembled WGS sequence"/>
</dbReference>
<keyword evidence="1 3" id="KW-0378">Hydrolase</keyword>
<dbReference type="PRINTS" id="PR00111">
    <property type="entry name" value="ABHYDROLASE"/>
</dbReference>
<dbReference type="RefSeq" id="WP_282334134.1">
    <property type="nucleotide sequence ID" value="NZ_JASBRG010000005.1"/>
</dbReference>
<proteinExistence type="predicted"/>
<dbReference type="EMBL" id="JASBRG010000005">
    <property type="protein sequence ID" value="MDI3320034.1"/>
    <property type="molecule type" value="Genomic_DNA"/>
</dbReference>
<dbReference type="GO" id="GO:0016787">
    <property type="term" value="F:hydrolase activity"/>
    <property type="evidence" value="ECO:0007669"/>
    <property type="project" value="UniProtKB-KW"/>
</dbReference>
<protein>
    <submittedName>
        <fullName evidence="3">Alpha/beta hydrolase</fullName>
    </submittedName>
</protein>